<evidence type="ECO:0000313" key="1">
    <source>
        <dbReference type="EMBL" id="CAH1106930.1"/>
    </source>
</evidence>
<evidence type="ECO:0000313" key="2">
    <source>
        <dbReference type="Proteomes" id="UP001153636"/>
    </source>
</evidence>
<dbReference type="AlphaFoldDB" id="A0A9P0CW39"/>
<dbReference type="OrthoDB" id="6771980at2759"/>
<proteinExistence type="predicted"/>
<gene>
    <name evidence="1" type="ORF">PSYICH_LOCUS6841</name>
</gene>
<protein>
    <submittedName>
        <fullName evidence="1">Uncharacterized protein</fullName>
    </submittedName>
</protein>
<dbReference type="Proteomes" id="UP001153636">
    <property type="component" value="Chromosome 2"/>
</dbReference>
<keyword evidence="2" id="KW-1185">Reference proteome</keyword>
<reference evidence="1" key="1">
    <citation type="submission" date="2022-01" db="EMBL/GenBank/DDBJ databases">
        <authorList>
            <person name="King R."/>
        </authorList>
    </citation>
    <scope>NUCLEOTIDE SEQUENCE</scope>
</reference>
<accession>A0A9P0CW39</accession>
<dbReference type="PANTHER" id="PTHR33480:SF1">
    <property type="entry name" value="TYR RECOMBINASE DOMAIN-CONTAINING PROTEIN"/>
    <property type="match status" value="1"/>
</dbReference>
<sequence>MAEVKNKIKNLRSTHVQVVVKIKKSESSGAGAVEIYRPKMKWFSVLYTFLQKMDKKRETISNFVTICEEYGSVNGCEHNIRNTETEDFAHESDFNGADFPSNRFVKNIKNKIDDTGDAIPRVTESKVLDFNDLYKLLAPCNPAFTQLCNMNENDMEQLASFMGHTLGIHRSSYRLPDDIYQIAKISKLLILMKKGEAGQFKGKTLD</sequence>
<name>A0A9P0CW39_9CUCU</name>
<organism evidence="1 2">
    <name type="scientific">Psylliodes chrysocephalus</name>
    <dbReference type="NCBI Taxonomy" id="3402493"/>
    <lineage>
        <taxon>Eukaryota</taxon>
        <taxon>Metazoa</taxon>
        <taxon>Ecdysozoa</taxon>
        <taxon>Arthropoda</taxon>
        <taxon>Hexapoda</taxon>
        <taxon>Insecta</taxon>
        <taxon>Pterygota</taxon>
        <taxon>Neoptera</taxon>
        <taxon>Endopterygota</taxon>
        <taxon>Coleoptera</taxon>
        <taxon>Polyphaga</taxon>
        <taxon>Cucujiformia</taxon>
        <taxon>Chrysomeloidea</taxon>
        <taxon>Chrysomelidae</taxon>
        <taxon>Galerucinae</taxon>
        <taxon>Alticini</taxon>
        <taxon>Psylliodes</taxon>
    </lineage>
</organism>
<dbReference type="PANTHER" id="PTHR33480">
    <property type="entry name" value="SET DOMAIN-CONTAINING PROTEIN-RELATED"/>
    <property type="match status" value="1"/>
</dbReference>
<dbReference type="EMBL" id="OV651814">
    <property type="protein sequence ID" value="CAH1106930.1"/>
    <property type="molecule type" value="Genomic_DNA"/>
</dbReference>